<evidence type="ECO:0000313" key="3">
    <source>
        <dbReference type="Proteomes" id="UP001232148"/>
    </source>
</evidence>
<reference evidence="2" key="1">
    <citation type="submission" date="2021-06" db="EMBL/GenBank/DDBJ databases">
        <title>Comparative genomics, transcriptomics and evolutionary studies reveal genomic signatures of adaptation to plant cell wall in hemibiotrophic fungi.</title>
        <authorList>
            <consortium name="DOE Joint Genome Institute"/>
            <person name="Baroncelli R."/>
            <person name="Diaz J.F."/>
            <person name="Benocci T."/>
            <person name="Peng M."/>
            <person name="Battaglia E."/>
            <person name="Haridas S."/>
            <person name="Andreopoulos W."/>
            <person name="Labutti K."/>
            <person name="Pangilinan J."/>
            <person name="Floch G.L."/>
            <person name="Makela M.R."/>
            <person name="Henrissat B."/>
            <person name="Grigoriev I.V."/>
            <person name="Crouch J.A."/>
            <person name="De Vries R.P."/>
            <person name="Sukno S.A."/>
            <person name="Thon M.R."/>
        </authorList>
    </citation>
    <scope>NUCLEOTIDE SEQUENCE</scope>
    <source>
        <strain evidence="2">MAFF235873</strain>
    </source>
</reference>
<evidence type="ECO:0000313" key="2">
    <source>
        <dbReference type="EMBL" id="KAK2022152.1"/>
    </source>
</evidence>
<comment type="caution">
    <text evidence="2">The sequence shown here is derived from an EMBL/GenBank/DDBJ whole genome shotgun (WGS) entry which is preliminary data.</text>
</comment>
<keyword evidence="1" id="KW-0732">Signal</keyword>
<feature type="signal peptide" evidence="1">
    <location>
        <begin position="1"/>
        <end position="20"/>
    </location>
</feature>
<name>A0AAD9LVK4_9PEZI</name>
<dbReference type="Proteomes" id="UP001232148">
    <property type="component" value="Unassembled WGS sequence"/>
</dbReference>
<keyword evidence="3" id="KW-1185">Reference proteome</keyword>
<feature type="chain" id="PRO_5042020498" description="Cell wall protein" evidence="1">
    <location>
        <begin position="21"/>
        <end position="241"/>
    </location>
</feature>
<dbReference type="EMBL" id="MU843057">
    <property type="protein sequence ID" value="KAK2022152.1"/>
    <property type="molecule type" value="Genomic_DNA"/>
</dbReference>
<evidence type="ECO:0008006" key="4">
    <source>
        <dbReference type="Google" id="ProtNLM"/>
    </source>
</evidence>
<sequence>MQTKIFAAILTVVSLTSVDAAVLPRATLTPGLIILPEVVFNPVDLISPPYTALNIFRNDLFKTTTLIADLTRAAGTTVKDRTDQVNAVIRQVTANIGNIRTRTGWVISNLQGVVPAGIPAPTGTGPAPATPTAEPLQVAQDLVRQAQALARTATAQLQTLQALTDAADIIVKAAYTVAYTQARLALEIALTTIASTGTALIEAAANALDNVNGASDRVRSVKYKLTTVLVIGTTQDVAFTY</sequence>
<accession>A0AAD9LVK4</accession>
<evidence type="ECO:0000256" key="1">
    <source>
        <dbReference type="SAM" id="SignalP"/>
    </source>
</evidence>
<gene>
    <name evidence="2" type="ORF">LX32DRAFT_698873</name>
</gene>
<dbReference type="AlphaFoldDB" id="A0AAD9LVK4"/>
<protein>
    <recommendedName>
        <fullName evidence="4">Cell wall protein</fullName>
    </recommendedName>
</protein>
<organism evidence="2 3">
    <name type="scientific">Colletotrichum zoysiae</name>
    <dbReference type="NCBI Taxonomy" id="1216348"/>
    <lineage>
        <taxon>Eukaryota</taxon>
        <taxon>Fungi</taxon>
        <taxon>Dikarya</taxon>
        <taxon>Ascomycota</taxon>
        <taxon>Pezizomycotina</taxon>
        <taxon>Sordariomycetes</taxon>
        <taxon>Hypocreomycetidae</taxon>
        <taxon>Glomerellales</taxon>
        <taxon>Glomerellaceae</taxon>
        <taxon>Colletotrichum</taxon>
        <taxon>Colletotrichum graminicola species complex</taxon>
    </lineage>
</organism>
<proteinExistence type="predicted"/>